<reference evidence="2 3" key="1">
    <citation type="journal article" date="2007" name="Nature">
        <title>Evolution of genes and genomes on the Drosophila phylogeny.</title>
        <authorList>
            <consortium name="Drosophila 12 Genomes Consortium"/>
            <person name="Clark A.G."/>
            <person name="Eisen M.B."/>
            <person name="Smith D.R."/>
            <person name="Bergman C.M."/>
            <person name="Oliver B."/>
            <person name="Markow T.A."/>
            <person name="Kaufman T.C."/>
            <person name="Kellis M."/>
            <person name="Gelbart W."/>
            <person name="Iyer V.N."/>
            <person name="Pollard D.A."/>
            <person name="Sackton T.B."/>
            <person name="Larracuente A.M."/>
            <person name="Singh N.D."/>
            <person name="Abad J.P."/>
            <person name="Abt D.N."/>
            <person name="Adryan B."/>
            <person name="Aguade M."/>
            <person name="Akashi H."/>
            <person name="Anderson W.W."/>
            <person name="Aquadro C.F."/>
            <person name="Ardell D.H."/>
            <person name="Arguello R."/>
            <person name="Artieri C.G."/>
            <person name="Barbash D.A."/>
            <person name="Barker D."/>
            <person name="Barsanti P."/>
            <person name="Batterham P."/>
            <person name="Batzoglou S."/>
            <person name="Begun D."/>
            <person name="Bhutkar A."/>
            <person name="Blanco E."/>
            <person name="Bosak S.A."/>
            <person name="Bradley R.K."/>
            <person name="Brand A.D."/>
            <person name="Brent M.R."/>
            <person name="Brooks A.N."/>
            <person name="Brown R.H."/>
            <person name="Butlin R.K."/>
            <person name="Caggese C."/>
            <person name="Calvi B.R."/>
            <person name="Bernardo de Carvalho A."/>
            <person name="Caspi A."/>
            <person name="Castrezana S."/>
            <person name="Celniker S.E."/>
            <person name="Chang J.L."/>
            <person name="Chapple C."/>
            <person name="Chatterji S."/>
            <person name="Chinwalla A."/>
            <person name="Civetta A."/>
            <person name="Clifton S.W."/>
            <person name="Comeron J.M."/>
            <person name="Costello J.C."/>
            <person name="Coyne J.A."/>
            <person name="Daub J."/>
            <person name="David R.G."/>
            <person name="Delcher A.L."/>
            <person name="Delehaunty K."/>
            <person name="Do C.B."/>
            <person name="Ebling H."/>
            <person name="Edwards K."/>
            <person name="Eickbush T."/>
            <person name="Evans J.D."/>
            <person name="Filipski A."/>
            <person name="Findeiss S."/>
            <person name="Freyhult E."/>
            <person name="Fulton L."/>
            <person name="Fulton R."/>
            <person name="Garcia A.C."/>
            <person name="Gardiner A."/>
            <person name="Garfield D.A."/>
            <person name="Garvin B.E."/>
            <person name="Gibson G."/>
            <person name="Gilbert D."/>
            <person name="Gnerre S."/>
            <person name="Godfrey J."/>
            <person name="Good R."/>
            <person name="Gotea V."/>
            <person name="Gravely B."/>
            <person name="Greenberg A.J."/>
            <person name="Griffiths-Jones S."/>
            <person name="Gross S."/>
            <person name="Guigo R."/>
            <person name="Gustafson E.A."/>
            <person name="Haerty W."/>
            <person name="Hahn M.W."/>
            <person name="Halligan D.L."/>
            <person name="Halpern A.L."/>
            <person name="Halter G.M."/>
            <person name="Han M.V."/>
            <person name="Heger A."/>
            <person name="Hillier L."/>
            <person name="Hinrichs A.S."/>
            <person name="Holmes I."/>
            <person name="Hoskins R.A."/>
            <person name="Hubisz M.J."/>
            <person name="Hultmark D."/>
            <person name="Huntley M.A."/>
            <person name="Jaffe D.B."/>
            <person name="Jagadeeshan S."/>
            <person name="Jeck W.R."/>
            <person name="Johnson J."/>
            <person name="Jones C.D."/>
            <person name="Jordan W.C."/>
            <person name="Karpen G.H."/>
            <person name="Kataoka E."/>
            <person name="Keightley P.D."/>
            <person name="Kheradpour P."/>
            <person name="Kirkness E.F."/>
            <person name="Koerich L.B."/>
            <person name="Kristiansen K."/>
            <person name="Kudrna D."/>
            <person name="Kulathinal R.J."/>
            <person name="Kumar S."/>
            <person name="Kwok R."/>
            <person name="Lander E."/>
            <person name="Langley C.H."/>
            <person name="Lapoint R."/>
            <person name="Lazzaro B.P."/>
            <person name="Lee S.J."/>
            <person name="Levesque L."/>
            <person name="Li R."/>
            <person name="Lin C.F."/>
            <person name="Lin M.F."/>
            <person name="Lindblad-Toh K."/>
            <person name="Llopart A."/>
            <person name="Long M."/>
            <person name="Low L."/>
            <person name="Lozovsky E."/>
            <person name="Lu J."/>
            <person name="Luo M."/>
            <person name="Machado C.A."/>
            <person name="Makalowski W."/>
            <person name="Marzo M."/>
            <person name="Matsuda M."/>
            <person name="Matzkin L."/>
            <person name="McAllister B."/>
            <person name="McBride C.S."/>
            <person name="McKernan B."/>
            <person name="McKernan K."/>
            <person name="Mendez-Lago M."/>
            <person name="Minx P."/>
            <person name="Mollenhauer M.U."/>
            <person name="Montooth K."/>
            <person name="Mount S.M."/>
            <person name="Mu X."/>
            <person name="Myers E."/>
            <person name="Negre B."/>
            <person name="Newfeld S."/>
            <person name="Nielsen R."/>
            <person name="Noor M.A."/>
            <person name="O'Grady P."/>
            <person name="Pachter L."/>
            <person name="Papaceit M."/>
            <person name="Parisi M.J."/>
            <person name="Parisi M."/>
            <person name="Parts L."/>
            <person name="Pedersen J.S."/>
            <person name="Pesole G."/>
            <person name="Phillippy A.M."/>
            <person name="Ponting C.P."/>
            <person name="Pop M."/>
            <person name="Porcelli D."/>
            <person name="Powell J.R."/>
            <person name="Prohaska S."/>
            <person name="Pruitt K."/>
            <person name="Puig M."/>
            <person name="Quesneville H."/>
            <person name="Ram K.R."/>
            <person name="Rand D."/>
            <person name="Rasmussen M.D."/>
            <person name="Reed L.K."/>
            <person name="Reenan R."/>
            <person name="Reily A."/>
            <person name="Remington K.A."/>
            <person name="Rieger T.T."/>
            <person name="Ritchie M.G."/>
            <person name="Robin C."/>
            <person name="Rogers Y.H."/>
            <person name="Rohde C."/>
            <person name="Rozas J."/>
            <person name="Rubenfield M.J."/>
            <person name="Ruiz A."/>
            <person name="Russo S."/>
            <person name="Salzberg S.L."/>
            <person name="Sanchez-Gracia A."/>
            <person name="Saranga D.J."/>
            <person name="Sato H."/>
            <person name="Schaeffer S.W."/>
            <person name="Schatz M.C."/>
            <person name="Schlenke T."/>
            <person name="Schwartz R."/>
            <person name="Segarra C."/>
            <person name="Singh R.S."/>
            <person name="Sirot L."/>
            <person name="Sirota M."/>
            <person name="Sisneros N.B."/>
            <person name="Smith C.D."/>
            <person name="Smith T.F."/>
            <person name="Spieth J."/>
            <person name="Stage D.E."/>
            <person name="Stark A."/>
            <person name="Stephan W."/>
            <person name="Strausberg R.L."/>
            <person name="Strempel S."/>
            <person name="Sturgill D."/>
            <person name="Sutton G."/>
            <person name="Sutton G.G."/>
            <person name="Tao W."/>
            <person name="Teichmann S."/>
            <person name="Tobari Y.N."/>
            <person name="Tomimura Y."/>
            <person name="Tsolas J.M."/>
            <person name="Valente V.L."/>
            <person name="Venter E."/>
            <person name="Venter J.C."/>
            <person name="Vicario S."/>
            <person name="Vieira F.G."/>
            <person name="Vilella A.J."/>
            <person name="Villasante A."/>
            <person name="Walenz B."/>
            <person name="Wang J."/>
            <person name="Wasserman M."/>
            <person name="Watts T."/>
            <person name="Wilson D."/>
            <person name="Wilson R.K."/>
            <person name="Wing R.A."/>
            <person name="Wolfner M.F."/>
            <person name="Wong A."/>
            <person name="Wong G.K."/>
            <person name="Wu C.I."/>
            <person name="Wu G."/>
            <person name="Yamamoto D."/>
            <person name="Yang H.P."/>
            <person name="Yang S.P."/>
            <person name="Yorke J.A."/>
            <person name="Yoshida K."/>
            <person name="Zdobnov E."/>
            <person name="Zhang P."/>
            <person name="Zhang Y."/>
            <person name="Zimin A.V."/>
            <person name="Baldwin J."/>
            <person name="Abdouelleil A."/>
            <person name="Abdulkadir J."/>
            <person name="Abebe A."/>
            <person name="Abera B."/>
            <person name="Abreu J."/>
            <person name="Acer S.C."/>
            <person name="Aftuck L."/>
            <person name="Alexander A."/>
            <person name="An P."/>
            <person name="Anderson E."/>
            <person name="Anderson S."/>
            <person name="Arachi H."/>
            <person name="Azer M."/>
            <person name="Bachantsang P."/>
            <person name="Barry A."/>
            <person name="Bayul T."/>
            <person name="Berlin A."/>
            <person name="Bessette D."/>
            <person name="Bloom T."/>
            <person name="Blye J."/>
            <person name="Boguslavskiy L."/>
            <person name="Bonnet C."/>
            <person name="Boukhgalter B."/>
            <person name="Bourzgui I."/>
            <person name="Brown A."/>
            <person name="Cahill P."/>
            <person name="Channer S."/>
            <person name="Cheshatsang Y."/>
            <person name="Chuda L."/>
            <person name="Citroen M."/>
            <person name="Collymore A."/>
            <person name="Cooke P."/>
            <person name="Costello M."/>
            <person name="D'Aco K."/>
            <person name="Daza R."/>
            <person name="De Haan G."/>
            <person name="DeGray S."/>
            <person name="DeMaso C."/>
            <person name="Dhargay N."/>
            <person name="Dooley K."/>
            <person name="Dooley E."/>
            <person name="Doricent M."/>
            <person name="Dorje P."/>
            <person name="Dorjee K."/>
            <person name="Dupes A."/>
            <person name="Elong R."/>
            <person name="Falk J."/>
            <person name="Farina A."/>
            <person name="Faro S."/>
            <person name="Ferguson D."/>
            <person name="Fisher S."/>
            <person name="Foley C.D."/>
            <person name="Franke A."/>
            <person name="Friedrich D."/>
            <person name="Gadbois L."/>
            <person name="Gearin G."/>
            <person name="Gearin C.R."/>
            <person name="Giannoukos G."/>
            <person name="Goode T."/>
            <person name="Graham J."/>
            <person name="Grandbois E."/>
            <person name="Grewal S."/>
            <person name="Gyaltsen K."/>
            <person name="Hafez N."/>
            <person name="Hagos B."/>
            <person name="Hall J."/>
            <person name="Henson C."/>
            <person name="Hollinger A."/>
            <person name="Honan T."/>
            <person name="Huard M.D."/>
            <person name="Hughes L."/>
            <person name="Hurhula B."/>
            <person name="Husby M.E."/>
            <person name="Kamat A."/>
            <person name="Kanga B."/>
            <person name="Kashin S."/>
            <person name="Khazanovich D."/>
            <person name="Kisner P."/>
            <person name="Lance K."/>
            <person name="Lara M."/>
            <person name="Lee W."/>
            <person name="Lennon N."/>
            <person name="Letendre F."/>
            <person name="LeVine R."/>
            <person name="Lipovsky A."/>
            <person name="Liu X."/>
            <person name="Liu J."/>
            <person name="Liu S."/>
            <person name="Lokyitsang T."/>
            <person name="Lokyitsang Y."/>
            <person name="Lubonja R."/>
            <person name="Lui A."/>
            <person name="MacDonald P."/>
            <person name="Magnisalis V."/>
            <person name="Maru K."/>
            <person name="Matthews C."/>
            <person name="McCusker W."/>
            <person name="McDonough S."/>
            <person name="Mehta T."/>
            <person name="Meldrim J."/>
            <person name="Meneus L."/>
            <person name="Mihai O."/>
            <person name="Mihalev A."/>
            <person name="Mihova T."/>
            <person name="Mittelman R."/>
            <person name="Mlenga V."/>
            <person name="Montmayeur A."/>
            <person name="Mulrain L."/>
            <person name="Navidi A."/>
            <person name="Naylor J."/>
            <person name="Negash T."/>
            <person name="Nguyen T."/>
            <person name="Nguyen N."/>
            <person name="Nicol R."/>
            <person name="Norbu C."/>
            <person name="Norbu N."/>
            <person name="Novod N."/>
            <person name="O'Neill B."/>
            <person name="Osman S."/>
            <person name="Markiewicz E."/>
            <person name="Oyono O.L."/>
            <person name="Patti C."/>
            <person name="Phunkhang P."/>
            <person name="Pierre F."/>
            <person name="Priest M."/>
            <person name="Raghuraman S."/>
            <person name="Rege F."/>
            <person name="Reyes R."/>
            <person name="Rise C."/>
            <person name="Rogov P."/>
            <person name="Ross K."/>
            <person name="Ryan E."/>
            <person name="Settipalli S."/>
            <person name="Shea T."/>
            <person name="Sherpa N."/>
            <person name="Shi L."/>
            <person name="Shih D."/>
            <person name="Sparrow T."/>
            <person name="Spaulding J."/>
            <person name="Stalker J."/>
            <person name="Stange-Thomann N."/>
            <person name="Stavropoulos S."/>
            <person name="Stone C."/>
            <person name="Strader C."/>
            <person name="Tesfaye S."/>
            <person name="Thomson T."/>
            <person name="Thoulutsang Y."/>
            <person name="Thoulutsang D."/>
            <person name="Topham K."/>
            <person name="Topping I."/>
            <person name="Tsamla T."/>
            <person name="Vassiliev H."/>
            <person name="Vo A."/>
            <person name="Wangchuk T."/>
            <person name="Wangdi T."/>
            <person name="Weiand M."/>
            <person name="Wilkinson J."/>
            <person name="Wilson A."/>
            <person name="Yadav S."/>
            <person name="Young G."/>
            <person name="Yu Q."/>
            <person name="Zembek L."/>
            <person name="Zhong D."/>
            <person name="Zimmer A."/>
            <person name="Zwirko Z."/>
            <person name="Jaffe D.B."/>
            <person name="Alvarez P."/>
            <person name="Brockman W."/>
            <person name="Butler J."/>
            <person name="Chin C."/>
            <person name="Gnerre S."/>
            <person name="Grabherr M."/>
            <person name="Kleber M."/>
            <person name="Mauceli E."/>
            <person name="MacCallum I."/>
        </authorList>
    </citation>
    <scope>NUCLEOTIDE SEQUENCE [LARGE SCALE GENOMIC DNA]</scope>
    <source>
        <strain evidence="3">Tucson 15287-2541.00</strain>
    </source>
</reference>
<keyword evidence="3" id="KW-1185">Reference proteome</keyword>
<feature type="signal peptide" evidence="1">
    <location>
        <begin position="1"/>
        <end position="25"/>
    </location>
</feature>
<dbReference type="OMA" id="NCIDCTL"/>
<evidence type="ECO:0000313" key="3">
    <source>
        <dbReference type="Proteomes" id="UP000001070"/>
    </source>
</evidence>
<dbReference type="HOGENOM" id="CLU_120648_0_0_1"/>
<proteinExistence type="predicted"/>
<evidence type="ECO:0000256" key="1">
    <source>
        <dbReference type="SAM" id="SignalP"/>
    </source>
</evidence>
<accession>B4JBS0</accession>
<evidence type="ECO:0000313" key="2">
    <source>
        <dbReference type="EMBL" id="EDW03005.1"/>
    </source>
</evidence>
<dbReference type="AlphaFoldDB" id="B4JBS0"/>
<keyword evidence="1" id="KW-0732">Signal</keyword>
<dbReference type="EMBL" id="CH916368">
    <property type="protein sequence ID" value="EDW03005.1"/>
    <property type="molecule type" value="Genomic_DNA"/>
</dbReference>
<dbReference type="eggNOG" id="ENOG502T9H1">
    <property type="taxonomic scope" value="Eukaryota"/>
</dbReference>
<organism evidence="3">
    <name type="scientific">Drosophila grimshawi</name>
    <name type="common">Hawaiian fruit fly</name>
    <name type="synonym">Idiomyia grimshawi</name>
    <dbReference type="NCBI Taxonomy" id="7222"/>
    <lineage>
        <taxon>Eukaryota</taxon>
        <taxon>Metazoa</taxon>
        <taxon>Ecdysozoa</taxon>
        <taxon>Arthropoda</taxon>
        <taxon>Hexapoda</taxon>
        <taxon>Insecta</taxon>
        <taxon>Pterygota</taxon>
        <taxon>Neoptera</taxon>
        <taxon>Endopterygota</taxon>
        <taxon>Diptera</taxon>
        <taxon>Brachycera</taxon>
        <taxon>Muscomorpha</taxon>
        <taxon>Ephydroidea</taxon>
        <taxon>Drosophilidae</taxon>
        <taxon>Drosophila</taxon>
        <taxon>Hawaiian Drosophila</taxon>
    </lineage>
</organism>
<name>B4JBS0_DROGR</name>
<dbReference type="InParanoid" id="B4JBS0"/>
<protein>
    <submittedName>
        <fullName evidence="2">GH11005</fullName>
    </submittedName>
</protein>
<sequence>MRTQTVILSFALLALLVAYLPSGEAVTCADDPTDVDCVDCTLAANVDDPECVAEEEEDTTTEDTTVEVTTVADDDSTDDDDVDYPFIGCRRRWGRGRGRGGRFRRGGRGRRGGLFGFGRRGRRGARRGLFGFGRRIFGRRGGFGGRRGGRRGRF</sequence>
<feature type="chain" id="PRO_5002811806" evidence="1">
    <location>
        <begin position="26"/>
        <end position="154"/>
    </location>
</feature>
<gene>
    <name evidence="2" type="primary">Dgri\GH11005</name>
    <name evidence="2" type="ORF">Dgri_GH11005</name>
</gene>
<dbReference type="Proteomes" id="UP000001070">
    <property type="component" value="Unassembled WGS sequence"/>
</dbReference>